<proteinExistence type="predicted"/>
<sequence length="76" mass="9107">MALLQRRHNTIIEPHRNASLREISIEGRYAERLECFFRTAFTFNRVHVMIHRSARHASRCMITYRASNNTEMNCIR</sequence>
<keyword evidence="2" id="KW-1185">Reference proteome</keyword>
<reference evidence="2" key="2">
    <citation type="submission" date="2015-01" db="EMBL/GenBank/DDBJ databases">
        <title>Evolutionary Origins and Diversification of the Mycorrhizal Mutualists.</title>
        <authorList>
            <consortium name="DOE Joint Genome Institute"/>
            <consortium name="Mycorrhizal Genomics Consortium"/>
            <person name="Kohler A."/>
            <person name="Kuo A."/>
            <person name="Nagy L.G."/>
            <person name="Floudas D."/>
            <person name="Copeland A."/>
            <person name="Barry K.W."/>
            <person name="Cichocki N."/>
            <person name="Veneault-Fourrey C."/>
            <person name="LaButti K."/>
            <person name="Lindquist E.A."/>
            <person name="Lipzen A."/>
            <person name="Lundell T."/>
            <person name="Morin E."/>
            <person name="Murat C."/>
            <person name="Riley R."/>
            <person name="Ohm R."/>
            <person name="Sun H."/>
            <person name="Tunlid A."/>
            <person name="Henrissat B."/>
            <person name="Grigoriev I.V."/>
            <person name="Hibbett D.S."/>
            <person name="Martin F."/>
        </authorList>
    </citation>
    <scope>NUCLEOTIDE SEQUENCE [LARGE SCALE GENOMIC DNA]</scope>
    <source>
        <strain evidence="2">h7</strain>
    </source>
</reference>
<dbReference type="EMBL" id="KN831798">
    <property type="protein sequence ID" value="KIM37336.1"/>
    <property type="molecule type" value="Genomic_DNA"/>
</dbReference>
<evidence type="ECO:0000313" key="2">
    <source>
        <dbReference type="Proteomes" id="UP000053424"/>
    </source>
</evidence>
<protein>
    <submittedName>
        <fullName evidence="1">Uncharacterized protein</fullName>
    </submittedName>
</protein>
<evidence type="ECO:0000313" key="1">
    <source>
        <dbReference type="EMBL" id="KIM37336.1"/>
    </source>
</evidence>
<accession>A0A0C3C0Y3</accession>
<organism evidence="1 2">
    <name type="scientific">Hebeloma cylindrosporum</name>
    <dbReference type="NCBI Taxonomy" id="76867"/>
    <lineage>
        <taxon>Eukaryota</taxon>
        <taxon>Fungi</taxon>
        <taxon>Dikarya</taxon>
        <taxon>Basidiomycota</taxon>
        <taxon>Agaricomycotina</taxon>
        <taxon>Agaricomycetes</taxon>
        <taxon>Agaricomycetidae</taxon>
        <taxon>Agaricales</taxon>
        <taxon>Agaricineae</taxon>
        <taxon>Hymenogastraceae</taxon>
        <taxon>Hebeloma</taxon>
    </lineage>
</organism>
<gene>
    <name evidence="1" type="ORF">M413DRAFT_448624</name>
</gene>
<dbReference type="HOGENOM" id="CLU_2654771_0_0_1"/>
<dbReference type="Proteomes" id="UP000053424">
    <property type="component" value="Unassembled WGS sequence"/>
</dbReference>
<dbReference type="AlphaFoldDB" id="A0A0C3C0Y3"/>
<name>A0A0C3C0Y3_HEBCY</name>
<reference evidence="1 2" key="1">
    <citation type="submission" date="2014-04" db="EMBL/GenBank/DDBJ databases">
        <authorList>
            <consortium name="DOE Joint Genome Institute"/>
            <person name="Kuo A."/>
            <person name="Gay G."/>
            <person name="Dore J."/>
            <person name="Kohler A."/>
            <person name="Nagy L.G."/>
            <person name="Floudas D."/>
            <person name="Copeland A."/>
            <person name="Barry K.W."/>
            <person name="Cichocki N."/>
            <person name="Veneault-Fourrey C."/>
            <person name="LaButti K."/>
            <person name="Lindquist E.A."/>
            <person name="Lipzen A."/>
            <person name="Lundell T."/>
            <person name="Morin E."/>
            <person name="Murat C."/>
            <person name="Sun H."/>
            <person name="Tunlid A."/>
            <person name="Henrissat B."/>
            <person name="Grigoriev I.V."/>
            <person name="Hibbett D.S."/>
            <person name="Martin F."/>
            <person name="Nordberg H.P."/>
            <person name="Cantor M.N."/>
            <person name="Hua S.X."/>
        </authorList>
    </citation>
    <scope>NUCLEOTIDE SEQUENCE [LARGE SCALE GENOMIC DNA]</scope>
    <source>
        <strain evidence="2">h7</strain>
    </source>
</reference>